<organism evidence="2 3">
    <name type="scientific">Podospora australis</name>
    <dbReference type="NCBI Taxonomy" id="1536484"/>
    <lineage>
        <taxon>Eukaryota</taxon>
        <taxon>Fungi</taxon>
        <taxon>Dikarya</taxon>
        <taxon>Ascomycota</taxon>
        <taxon>Pezizomycotina</taxon>
        <taxon>Sordariomycetes</taxon>
        <taxon>Sordariomycetidae</taxon>
        <taxon>Sordariales</taxon>
        <taxon>Podosporaceae</taxon>
        <taxon>Podospora</taxon>
    </lineage>
</organism>
<comment type="caution">
    <text evidence="2">The sequence shown here is derived from an EMBL/GenBank/DDBJ whole genome shotgun (WGS) entry which is preliminary data.</text>
</comment>
<feature type="compositionally biased region" description="Basic and acidic residues" evidence="1">
    <location>
        <begin position="419"/>
        <end position="433"/>
    </location>
</feature>
<protein>
    <submittedName>
        <fullName evidence="2">Uncharacterized protein</fullName>
    </submittedName>
</protein>
<evidence type="ECO:0000313" key="2">
    <source>
        <dbReference type="EMBL" id="KAK4184377.1"/>
    </source>
</evidence>
<dbReference type="Proteomes" id="UP001302126">
    <property type="component" value="Unassembled WGS sequence"/>
</dbReference>
<reference evidence="2" key="2">
    <citation type="submission" date="2023-05" db="EMBL/GenBank/DDBJ databases">
        <authorList>
            <consortium name="Lawrence Berkeley National Laboratory"/>
            <person name="Steindorff A."/>
            <person name="Hensen N."/>
            <person name="Bonometti L."/>
            <person name="Westerberg I."/>
            <person name="Brannstrom I.O."/>
            <person name="Guillou S."/>
            <person name="Cros-Aarteil S."/>
            <person name="Calhoun S."/>
            <person name="Haridas S."/>
            <person name="Kuo A."/>
            <person name="Mondo S."/>
            <person name="Pangilinan J."/>
            <person name="Riley R."/>
            <person name="Labutti K."/>
            <person name="Andreopoulos B."/>
            <person name="Lipzen A."/>
            <person name="Chen C."/>
            <person name="Yanf M."/>
            <person name="Daum C."/>
            <person name="Ng V."/>
            <person name="Clum A."/>
            <person name="Ohm R."/>
            <person name="Martin F."/>
            <person name="Silar P."/>
            <person name="Natvig D."/>
            <person name="Lalanne C."/>
            <person name="Gautier V."/>
            <person name="Ament-Velasquez S.L."/>
            <person name="Kruys A."/>
            <person name="Hutchinson M.I."/>
            <person name="Powell A.J."/>
            <person name="Barry K."/>
            <person name="Miller A.N."/>
            <person name="Grigoriev I.V."/>
            <person name="Debuchy R."/>
            <person name="Gladieux P."/>
            <person name="Thoren M.H."/>
            <person name="Johannesson H."/>
        </authorList>
    </citation>
    <scope>NUCLEOTIDE SEQUENCE</scope>
    <source>
        <strain evidence="2">PSN309</strain>
    </source>
</reference>
<sequence length="453" mass="48889">MKDAYRVVSMQLQDRPTHVVLPRLRQRTMSSNSADSLPTPLAGLGFSVQRPQVVVAKAPSPRVSLVRSNALDSPIRSSEKCAGISQRKFSHAGRRAEALLPLPPSPDVPGTANPSSSLHHVGLRKHGLIDKPPSAFQKAAVSSVKGNDSYKQRILQRSSRSRRPSTPSRSFDWAHSGVSAALFSGVETFNDKVAMNIGLDNWDVPRNSLAKLETFNDKVAIGISLDNWDVSRNGWANLEAFNDKVGMNIGMDGRDVFQGFSTFNDKAGMSIHGPSPDIPCDRMGDKNAADSQISACHGFDSWCASLSSSDDRTDIPLCPNIDMPSLVMRGCDTKVSSRVVITRNNVSVSSTALRGRRTMPCTSKITPRQQHPKCMSAYHDADGARIHVAPHIPRPSRDAEVGGGIGGSHISVSVGQRPISKDYGKPTDSHHGEVTSPAGTLKDIPFSSISSWS</sequence>
<reference evidence="2" key="1">
    <citation type="journal article" date="2023" name="Mol. Phylogenet. Evol.">
        <title>Genome-scale phylogeny and comparative genomics of the fungal order Sordariales.</title>
        <authorList>
            <person name="Hensen N."/>
            <person name="Bonometti L."/>
            <person name="Westerberg I."/>
            <person name="Brannstrom I.O."/>
            <person name="Guillou S."/>
            <person name="Cros-Aarteil S."/>
            <person name="Calhoun S."/>
            <person name="Haridas S."/>
            <person name="Kuo A."/>
            <person name="Mondo S."/>
            <person name="Pangilinan J."/>
            <person name="Riley R."/>
            <person name="LaButti K."/>
            <person name="Andreopoulos B."/>
            <person name="Lipzen A."/>
            <person name="Chen C."/>
            <person name="Yan M."/>
            <person name="Daum C."/>
            <person name="Ng V."/>
            <person name="Clum A."/>
            <person name="Steindorff A."/>
            <person name="Ohm R.A."/>
            <person name="Martin F."/>
            <person name="Silar P."/>
            <person name="Natvig D.O."/>
            <person name="Lalanne C."/>
            <person name="Gautier V."/>
            <person name="Ament-Velasquez S.L."/>
            <person name="Kruys A."/>
            <person name="Hutchinson M.I."/>
            <person name="Powell A.J."/>
            <person name="Barry K."/>
            <person name="Miller A.N."/>
            <person name="Grigoriev I.V."/>
            <person name="Debuchy R."/>
            <person name="Gladieux P."/>
            <person name="Hiltunen Thoren M."/>
            <person name="Johannesson H."/>
        </authorList>
    </citation>
    <scope>NUCLEOTIDE SEQUENCE</scope>
    <source>
        <strain evidence="2">PSN309</strain>
    </source>
</reference>
<feature type="region of interest" description="Disordered" evidence="1">
    <location>
        <begin position="141"/>
        <end position="171"/>
    </location>
</feature>
<keyword evidence="3" id="KW-1185">Reference proteome</keyword>
<accession>A0AAN6WQ79</accession>
<proteinExistence type="predicted"/>
<dbReference type="AlphaFoldDB" id="A0AAN6WQ79"/>
<evidence type="ECO:0000256" key="1">
    <source>
        <dbReference type="SAM" id="MobiDB-lite"/>
    </source>
</evidence>
<feature type="region of interest" description="Disordered" evidence="1">
    <location>
        <begin position="399"/>
        <end position="441"/>
    </location>
</feature>
<name>A0AAN6WQ79_9PEZI</name>
<gene>
    <name evidence="2" type="ORF">QBC35DRAFT_59312</name>
</gene>
<dbReference type="EMBL" id="MU864492">
    <property type="protein sequence ID" value="KAK4184377.1"/>
    <property type="molecule type" value="Genomic_DNA"/>
</dbReference>
<evidence type="ECO:0000313" key="3">
    <source>
        <dbReference type="Proteomes" id="UP001302126"/>
    </source>
</evidence>